<protein>
    <submittedName>
        <fullName evidence="2">Uncharacterized protein</fullName>
    </submittedName>
</protein>
<feature type="compositionally biased region" description="Polar residues" evidence="1">
    <location>
        <begin position="27"/>
        <end position="37"/>
    </location>
</feature>
<gene>
    <name evidence="2" type="ORF">DB88DRAFT_473190</name>
</gene>
<dbReference type="EMBL" id="JAODAN010000006">
    <property type="protein sequence ID" value="KAK1923519.1"/>
    <property type="molecule type" value="Genomic_DNA"/>
</dbReference>
<organism evidence="2 3">
    <name type="scientific">Papiliotrema laurentii</name>
    <name type="common">Cryptococcus laurentii</name>
    <dbReference type="NCBI Taxonomy" id="5418"/>
    <lineage>
        <taxon>Eukaryota</taxon>
        <taxon>Fungi</taxon>
        <taxon>Dikarya</taxon>
        <taxon>Basidiomycota</taxon>
        <taxon>Agaricomycotina</taxon>
        <taxon>Tremellomycetes</taxon>
        <taxon>Tremellales</taxon>
        <taxon>Rhynchogastremaceae</taxon>
        <taxon>Papiliotrema</taxon>
    </lineage>
</organism>
<feature type="compositionally biased region" description="Basic and acidic residues" evidence="1">
    <location>
        <begin position="89"/>
        <end position="98"/>
    </location>
</feature>
<reference evidence="2" key="1">
    <citation type="submission" date="2023-02" db="EMBL/GenBank/DDBJ databases">
        <title>Identification and recombinant expression of a fungal hydrolase from Papiliotrema laurentii that hydrolyzes apple cutin and clears colloidal polyester polyurethane.</title>
        <authorList>
            <consortium name="DOE Joint Genome Institute"/>
            <person name="Roman V.A."/>
            <person name="Bojanowski C."/>
            <person name="Crable B.R."/>
            <person name="Wagner D.N."/>
            <person name="Hung C.S."/>
            <person name="Nadeau L.J."/>
            <person name="Schratz L."/>
            <person name="Haridas S."/>
            <person name="Pangilinan J."/>
            <person name="Lipzen A."/>
            <person name="Na H."/>
            <person name="Yan M."/>
            <person name="Ng V."/>
            <person name="Grigoriev I.V."/>
            <person name="Spatafora J.W."/>
            <person name="Barlow D."/>
            <person name="Biffinger J."/>
            <person name="Kelley-Loughnane N."/>
            <person name="Varaljay V.A."/>
            <person name="Crookes-Goodson W.J."/>
        </authorList>
    </citation>
    <scope>NUCLEOTIDE SEQUENCE</scope>
    <source>
        <strain evidence="2">5307AH</strain>
    </source>
</reference>
<name>A0AAD9FNN6_PAPLA</name>
<evidence type="ECO:0000313" key="2">
    <source>
        <dbReference type="EMBL" id="KAK1923519.1"/>
    </source>
</evidence>
<comment type="caution">
    <text evidence="2">The sequence shown here is derived from an EMBL/GenBank/DDBJ whole genome shotgun (WGS) entry which is preliminary data.</text>
</comment>
<feature type="region of interest" description="Disordered" evidence="1">
    <location>
        <begin position="1"/>
        <end position="128"/>
    </location>
</feature>
<evidence type="ECO:0000256" key="1">
    <source>
        <dbReference type="SAM" id="MobiDB-lite"/>
    </source>
</evidence>
<sequence length="223" mass="23971">MRFSLKSKPQPSKKSTHATSGAASSHNVSSGPSQASFRSRHHPASGNTSGSGEKARSRLKGLWPFGKKNKQSATEDPPKQQGGVQPDHGASETSERDLTPPSSPGPSSDGGNPTYMNHDTQHGTIRGGVAREKRGKSICACDLYIHWANGLSKNLTNPPPPIVRLACTAFPSRLQPPHPGLSLLIPLYQVSSSTCLRLRLFEHHVVCQRQQLVANLPRPITIA</sequence>
<feature type="compositionally biased region" description="Low complexity" evidence="1">
    <location>
        <begin position="1"/>
        <end position="26"/>
    </location>
</feature>
<dbReference type="AlphaFoldDB" id="A0AAD9FNN6"/>
<accession>A0AAD9FNN6</accession>
<dbReference type="Proteomes" id="UP001182556">
    <property type="component" value="Unassembled WGS sequence"/>
</dbReference>
<evidence type="ECO:0000313" key="3">
    <source>
        <dbReference type="Proteomes" id="UP001182556"/>
    </source>
</evidence>
<proteinExistence type="predicted"/>
<keyword evidence="3" id="KW-1185">Reference proteome</keyword>